<comment type="similarity">
    <text evidence="1">Belongs to the FGGY kinase family.</text>
</comment>
<keyword evidence="2" id="KW-0808">Transferase</keyword>
<dbReference type="InterPro" id="IPR050406">
    <property type="entry name" value="FGGY_Carb_Kinase"/>
</dbReference>
<evidence type="ECO:0000313" key="7">
    <source>
        <dbReference type="Proteomes" id="UP000779049"/>
    </source>
</evidence>
<dbReference type="GO" id="GO:0016301">
    <property type="term" value="F:kinase activity"/>
    <property type="evidence" value="ECO:0007669"/>
    <property type="project" value="UniProtKB-KW"/>
</dbReference>
<dbReference type="Pfam" id="PF02782">
    <property type="entry name" value="FGGY_C"/>
    <property type="match status" value="1"/>
</dbReference>
<dbReference type="SUPFAM" id="SSF53067">
    <property type="entry name" value="Actin-like ATPase domain"/>
    <property type="match status" value="2"/>
</dbReference>
<dbReference type="EMBL" id="VIRV01000018">
    <property type="protein sequence ID" value="MBY0759571.1"/>
    <property type="molecule type" value="Genomic_DNA"/>
</dbReference>
<keyword evidence="3 6" id="KW-0418">Kinase</keyword>
<gene>
    <name evidence="6" type="ORF">FLB61_10830</name>
</gene>
<evidence type="ECO:0000256" key="3">
    <source>
        <dbReference type="ARBA" id="ARBA00022777"/>
    </source>
</evidence>
<dbReference type="PANTHER" id="PTHR43095">
    <property type="entry name" value="SUGAR KINASE"/>
    <property type="match status" value="1"/>
</dbReference>
<dbReference type="InterPro" id="IPR018485">
    <property type="entry name" value="FGGY_C"/>
</dbReference>
<comment type="caution">
    <text evidence="6">The sequence shown here is derived from an EMBL/GenBank/DDBJ whole genome shotgun (WGS) entry which is preliminary data.</text>
</comment>
<dbReference type="Gene3D" id="3.30.420.40">
    <property type="match status" value="2"/>
</dbReference>
<evidence type="ECO:0000259" key="4">
    <source>
        <dbReference type="Pfam" id="PF00370"/>
    </source>
</evidence>
<proteinExistence type="inferred from homology"/>
<protein>
    <submittedName>
        <fullName evidence="6">Carbohydrate kinase</fullName>
    </submittedName>
</protein>
<evidence type="ECO:0000256" key="2">
    <source>
        <dbReference type="ARBA" id="ARBA00022679"/>
    </source>
</evidence>
<reference evidence="6 7" key="1">
    <citation type="journal article" date="2020" name="New Microbes New Infect">
        <title>Sellimonas caecigallum sp. nov., description and genome sequence of a new member of the Sellimonas genus isolated from the cecum of feral chicken.</title>
        <authorList>
            <person name="Wongkuna S."/>
            <person name="Ghimire S."/>
            <person name="Antony L."/>
            <person name="Chankhamhaengdecha S."/>
            <person name="Janvilisri T."/>
            <person name="Scaria J."/>
        </authorList>
    </citation>
    <scope>NUCLEOTIDE SEQUENCE [LARGE SCALE GENOMIC DNA]</scope>
    <source>
        <strain evidence="6 7">SW451</strain>
    </source>
</reference>
<organism evidence="6 7">
    <name type="scientific">Sellimonas caecigallum</name>
    <dbReference type="NCBI Taxonomy" id="2592333"/>
    <lineage>
        <taxon>Bacteria</taxon>
        <taxon>Bacillati</taxon>
        <taxon>Bacillota</taxon>
        <taxon>Clostridia</taxon>
        <taxon>Lachnospirales</taxon>
        <taxon>Lachnospiraceae</taxon>
        <taxon>Sellimonas</taxon>
    </lineage>
</organism>
<dbReference type="Proteomes" id="UP000779049">
    <property type="component" value="Unassembled WGS sequence"/>
</dbReference>
<dbReference type="PIRSF" id="PIRSF000538">
    <property type="entry name" value="GlpK"/>
    <property type="match status" value="1"/>
</dbReference>
<dbReference type="Pfam" id="PF00370">
    <property type="entry name" value="FGGY_N"/>
    <property type="match status" value="1"/>
</dbReference>
<dbReference type="PROSITE" id="PS00933">
    <property type="entry name" value="FGGY_KINASES_1"/>
    <property type="match status" value="1"/>
</dbReference>
<evidence type="ECO:0000259" key="5">
    <source>
        <dbReference type="Pfam" id="PF02782"/>
    </source>
</evidence>
<accession>A0ABS7L917</accession>
<dbReference type="InterPro" id="IPR018484">
    <property type="entry name" value="FGGY_N"/>
</dbReference>
<dbReference type="InterPro" id="IPR043129">
    <property type="entry name" value="ATPase_NBD"/>
</dbReference>
<keyword evidence="7" id="KW-1185">Reference proteome</keyword>
<name>A0ABS7L917_9FIRM</name>
<dbReference type="CDD" id="cd07773">
    <property type="entry name" value="ASKHA_NBD_FGGY_FK"/>
    <property type="match status" value="1"/>
</dbReference>
<feature type="domain" description="Carbohydrate kinase FGGY C-terminal" evidence="5">
    <location>
        <begin position="255"/>
        <end position="445"/>
    </location>
</feature>
<dbReference type="InterPro" id="IPR000577">
    <property type="entry name" value="Carb_kinase_FGGY"/>
</dbReference>
<dbReference type="InterPro" id="IPR018483">
    <property type="entry name" value="Carb_kinase_FGGY_CS"/>
</dbReference>
<evidence type="ECO:0000313" key="6">
    <source>
        <dbReference type="EMBL" id="MBY0759571.1"/>
    </source>
</evidence>
<sequence>MKIAGLDIGTTGCKITVFDEKGQRLLKEYRDYPVSRKHHEHEIDIAGVRDSVLAVVKSMTESCPDIGGIGVTSFGETFVVTDEEGTPLFPSMLYTDPRGQKECDILKEKIGEERLAEISGLVPHEMYSIAKIMWVFRNRPDVCEKAAHIFLIEDYIVYLLTGVCQIDYSLAARTMAFDIRALDWSQEILEAAGVRKELFSKPVPTGTIAGEPLEEICRQTGLSSQTKIVSVSHDQVAAAVGAGVFDETKAVDGAGTVECMTCVLSEIPKNPEFYKGKYAVTPYIVPGKYLCYAFSYTGGALLQWFLETFAGDELKKAKEENVSAYDVMEAGYSGPTGLLVLPHFAGAATPYMDTGSKGAILGLTMETEKKEIYWACMEGVAYEMRLNEEILRSAGISFSMLHATGGGASSEVWTQIKADVLNVPIKVLEAKDAGTVGSAMITGTAVGYFQDLKEAAKCMIREKGICYPDAGRHEAYEKIFQRYRHLYEAVRPLVG</sequence>
<evidence type="ECO:0000256" key="1">
    <source>
        <dbReference type="ARBA" id="ARBA00009156"/>
    </source>
</evidence>
<feature type="domain" description="Carbohydrate kinase FGGY N-terminal" evidence="4">
    <location>
        <begin position="4"/>
        <end position="241"/>
    </location>
</feature>